<evidence type="ECO:0000259" key="5">
    <source>
        <dbReference type="Pfam" id="PF17954"/>
    </source>
</evidence>
<feature type="binding site" evidence="2">
    <location>
        <position position="57"/>
    </location>
    <ligand>
        <name>Fe cation</name>
        <dbReference type="ChEBI" id="CHEBI:24875"/>
    </ligand>
</feature>
<keyword evidence="2" id="KW-0408">Iron</keyword>
<dbReference type="Gene3D" id="2.60.120.10">
    <property type="entry name" value="Jelly Rolls"/>
    <property type="match status" value="2"/>
</dbReference>
<dbReference type="PANTHER" id="PTHR43212:SF3">
    <property type="entry name" value="QUERCETIN 2,3-DIOXYGENASE"/>
    <property type="match status" value="1"/>
</dbReference>
<sequence length="232" mass="26592">MYLIRRCADRGFRDHGWLQTYHAFSFGDYVDPQWRQFGSLRVLNEDFVQPGRGFGTHPHRDMEILTYIMSGSLEHQDSMENGTQIKPGEMQYMSAGHGVLHSEFNPSSQTPVHLLQIWLLPNIRGAEPRYDQISLREEKGLHLVAVPEGNKGENTIKLRTNAWVYEGRFLASESFSYKPKGTHQWIHIVEGKLMLNGYELDQGDGMGIQEESSLYFSVSGDSTFLLFDMEIS</sequence>
<dbReference type="PANTHER" id="PTHR43212">
    <property type="entry name" value="QUERCETIN 2,3-DIOXYGENASE"/>
    <property type="match status" value="1"/>
</dbReference>
<dbReference type="Pfam" id="PF02678">
    <property type="entry name" value="Pirin"/>
    <property type="match status" value="1"/>
</dbReference>
<comment type="cofactor">
    <cofactor evidence="2">
        <name>Fe cation</name>
        <dbReference type="ChEBI" id="CHEBI:24875"/>
    </cofactor>
    <text evidence="2">Binds 1 Fe cation per subunit.</text>
</comment>
<evidence type="ECO:0000256" key="3">
    <source>
        <dbReference type="RuleBase" id="RU003457"/>
    </source>
</evidence>
<dbReference type="CDD" id="cd02910">
    <property type="entry name" value="cupin_Yhhw_N"/>
    <property type="match status" value="1"/>
</dbReference>
<reference evidence="6" key="1">
    <citation type="submission" date="2021-02" db="EMBL/GenBank/DDBJ databases">
        <title>Thiocyanate and organic carbon inputs drive convergent selection for specific autotrophic Afipia and Thiobacillus strains within complex microbiomes.</title>
        <authorList>
            <person name="Huddy R.J."/>
            <person name="Sachdeva R."/>
            <person name="Kadzinga F."/>
            <person name="Kantor R.S."/>
            <person name="Harrison S.T.L."/>
            <person name="Banfield J.F."/>
        </authorList>
    </citation>
    <scope>NUCLEOTIDE SEQUENCE</scope>
    <source>
        <strain evidence="6">SCN18_10_11_15_R4_P_38_20</strain>
    </source>
</reference>
<proteinExistence type="inferred from homology"/>
<dbReference type="Proteomes" id="UP000664414">
    <property type="component" value="Unassembled WGS sequence"/>
</dbReference>
<dbReference type="PIRSF" id="PIRSF006232">
    <property type="entry name" value="Pirin"/>
    <property type="match status" value="1"/>
</dbReference>
<dbReference type="SUPFAM" id="SSF51182">
    <property type="entry name" value="RmlC-like cupins"/>
    <property type="match status" value="1"/>
</dbReference>
<name>A0A8J7PRF0_9PROT</name>
<dbReference type="InterPro" id="IPR041602">
    <property type="entry name" value="Quercetinase_C"/>
</dbReference>
<dbReference type="InterPro" id="IPR003829">
    <property type="entry name" value="Pirin_N_dom"/>
</dbReference>
<feature type="binding site" evidence="2">
    <location>
        <position position="59"/>
    </location>
    <ligand>
        <name>Fe cation</name>
        <dbReference type="ChEBI" id="CHEBI:24875"/>
    </ligand>
</feature>
<protein>
    <submittedName>
        <fullName evidence="6">Pirin family protein</fullName>
    </submittedName>
</protein>
<feature type="binding site" evidence="2">
    <location>
        <position position="103"/>
    </location>
    <ligand>
        <name>Fe cation</name>
        <dbReference type="ChEBI" id="CHEBI:24875"/>
    </ligand>
</feature>
<keyword evidence="2" id="KW-0479">Metal-binding</keyword>
<evidence type="ECO:0000313" key="6">
    <source>
        <dbReference type="EMBL" id="MBN9413277.1"/>
    </source>
</evidence>
<dbReference type="InterPro" id="IPR012093">
    <property type="entry name" value="Pirin"/>
</dbReference>
<dbReference type="InterPro" id="IPR011051">
    <property type="entry name" value="RmlC_Cupin_sf"/>
</dbReference>
<dbReference type="InterPro" id="IPR014710">
    <property type="entry name" value="RmlC-like_jellyroll"/>
</dbReference>
<accession>A0A8J7PRF0</accession>
<feature type="domain" description="Pirin N-terminal" evidence="4">
    <location>
        <begin position="11"/>
        <end position="119"/>
    </location>
</feature>
<comment type="similarity">
    <text evidence="1 3">Belongs to the pirin family.</text>
</comment>
<evidence type="ECO:0000313" key="7">
    <source>
        <dbReference type="Proteomes" id="UP000664414"/>
    </source>
</evidence>
<gene>
    <name evidence="6" type="ORF">J0H12_05070</name>
</gene>
<feature type="domain" description="Quercetin 2,3-dioxygenase C-terminal cupin" evidence="5">
    <location>
        <begin position="145"/>
        <end position="229"/>
    </location>
</feature>
<dbReference type="GO" id="GO:0046872">
    <property type="term" value="F:metal ion binding"/>
    <property type="evidence" value="ECO:0007669"/>
    <property type="project" value="UniProtKB-KW"/>
</dbReference>
<organism evidence="6 7">
    <name type="scientific">Candidatus Paracaedimonas acanthamoebae</name>
    <dbReference type="NCBI Taxonomy" id="244581"/>
    <lineage>
        <taxon>Bacteria</taxon>
        <taxon>Pseudomonadati</taxon>
        <taxon>Pseudomonadota</taxon>
        <taxon>Alphaproteobacteria</taxon>
        <taxon>Holosporales</taxon>
        <taxon>Caedimonadaceae</taxon>
        <taxon>Candidatus Paracaedimonas</taxon>
    </lineage>
</organism>
<comment type="caution">
    <text evidence="6">The sequence shown here is derived from an EMBL/GenBank/DDBJ whole genome shotgun (WGS) entry which is preliminary data.</text>
</comment>
<dbReference type="Pfam" id="PF17954">
    <property type="entry name" value="Pirin_C_2"/>
    <property type="match status" value="1"/>
</dbReference>
<evidence type="ECO:0000256" key="2">
    <source>
        <dbReference type="PIRSR" id="PIRSR006232-1"/>
    </source>
</evidence>
<feature type="binding site" evidence="2">
    <location>
        <position position="101"/>
    </location>
    <ligand>
        <name>Fe cation</name>
        <dbReference type="ChEBI" id="CHEBI:24875"/>
    </ligand>
</feature>
<dbReference type="EMBL" id="JAFKGL010000019">
    <property type="protein sequence ID" value="MBN9413277.1"/>
    <property type="molecule type" value="Genomic_DNA"/>
</dbReference>
<evidence type="ECO:0000259" key="4">
    <source>
        <dbReference type="Pfam" id="PF02678"/>
    </source>
</evidence>
<evidence type="ECO:0000256" key="1">
    <source>
        <dbReference type="ARBA" id="ARBA00008416"/>
    </source>
</evidence>
<dbReference type="AlphaFoldDB" id="A0A8J7PRF0"/>